<dbReference type="Proteomes" id="UP000440224">
    <property type="component" value="Unassembled WGS sequence"/>
</dbReference>
<evidence type="ECO:0000256" key="1">
    <source>
        <dbReference type="ARBA" id="ARBA00037217"/>
    </source>
</evidence>
<evidence type="ECO:0000259" key="4">
    <source>
        <dbReference type="Pfam" id="PF01593"/>
    </source>
</evidence>
<name>A0A6N7PUI5_9BACT</name>
<dbReference type="RefSeq" id="WP_153820759.1">
    <property type="nucleotide sequence ID" value="NZ_WJIE01000005.1"/>
</dbReference>
<evidence type="ECO:0000256" key="2">
    <source>
        <dbReference type="ARBA" id="ARBA00038825"/>
    </source>
</evidence>
<evidence type="ECO:0000256" key="3">
    <source>
        <dbReference type="ARBA" id="ARBA00040298"/>
    </source>
</evidence>
<gene>
    <name evidence="5" type="ORF">GF068_18625</name>
</gene>
<dbReference type="SUPFAM" id="SSF51905">
    <property type="entry name" value="FAD/NAD(P)-binding domain"/>
    <property type="match status" value="1"/>
</dbReference>
<dbReference type="InterPro" id="IPR036188">
    <property type="entry name" value="FAD/NAD-bd_sf"/>
</dbReference>
<dbReference type="AlphaFoldDB" id="A0A6N7PUI5"/>
<comment type="subunit">
    <text evidence="2">Interacts with COX5B; this interaction may contribute to localize PYROXD2 to the inner face of the inner mitochondrial membrane.</text>
</comment>
<accession>A0A6N7PUI5</accession>
<sequence>MTRSHDAIFIGGGHNALIAAAYLARAGWSVLVLEKNDRPGGFVRTEELTLPGFVHDTYATAHPLFVTGPAYAELRDELEARGLHYLNCDIPAGVSMPGGRSSVLFRDPAASVAELDRLAPGDGAAFMKLIEGFSAHAGSIFPLFSMNLASPEANAFIRKLMLGEGGLGLSSFAADFMMSARDLLETRFRSEVFRGLISPWLLHAGRGPEEPNSAFWLTLFLLSVLSGGVPTPAGGSEMLVKALVRLIEDHGGEIRSHCAVERILVEGGEARGVVTADGERYHARRAVIASTNPDQLYLKLLAGTGVVHPEIERQAKGFRYGRGAVQVHLALSAPPDFPDERLRRGGLVHLTTGLDGLSRAINEAARGLLPAEPTISFDVPSALDPARVPPGKAVARLQMLEVPRRARGDAAGLIDVGDGVWNDDLKNRFADRVLEIAAKHVPNLKSSILARRVIGPADLARFNPNAGDGDPYGGAHDLAQSYFLRPIAGQPSHRTQVPNLYMIGAATWPGHGVGGGSGYIVAKQLLA</sequence>
<dbReference type="GO" id="GO:0016491">
    <property type="term" value="F:oxidoreductase activity"/>
    <property type="evidence" value="ECO:0007669"/>
    <property type="project" value="InterPro"/>
</dbReference>
<reference evidence="5 6" key="1">
    <citation type="submission" date="2019-10" db="EMBL/GenBank/DDBJ databases">
        <title>A soil myxobacterium in the family Polyangiaceae.</title>
        <authorList>
            <person name="Li Y."/>
            <person name="Wang J."/>
        </authorList>
    </citation>
    <scope>NUCLEOTIDE SEQUENCE [LARGE SCALE GENOMIC DNA]</scope>
    <source>
        <strain evidence="5 6">DSM 14734</strain>
    </source>
</reference>
<dbReference type="Gene3D" id="3.50.50.60">
    <property type="entry name" value="FAD/NAD(P)-binding domain"/>
    <property type="match status" value="2"/>
</dbReference>
<dbReference type="OrthoDB" id="9794630at2"/>
<evidence type="ECO:0000313" key="6">
    <source>
        <dbReference type="Proteomes" id="UP000440224"/>
    </source>
</evidence>
<keyword evidence="6" id="KW-1185">Reference proteome</keyword>
<proteinExistence type="predicted"/>
<comment type="function">
    <text evidence="1">Probable oxidoreductase that may play a role as regulator of mitochondrial function.</text>
</comment>
<dbReference type="EMBL" id="WJIE01000005">
    <property type="protein sequence ID" value="MRG93915.1"/>
    <property type="molecule type" value="Genomic_DNA"/>
</dbReference>
<dbReference type="PANTHER" id="PTHR10668:SF105">
    <property type="entry name" value="DEHYDROGENASE-RELATED"/>
    <property type="match status" value="1"/>
</dbReference>
<evidence type="ECO:0000313" key="5">
    <source>
        <dbReference type="EMBL" id="MRG93915.1"/>
    </source>
</evidence>
<organism evidence="5 6">
    <name type="scientific">Polyangium spumosum</name>
    <dbReference type="NCBI Taxonomy" id="889282"/>
    <lineage>
        <taxon>Bacteria</taxon>
        <taxon>Pseudomonadati</taxon>
        <taxon>Myxococcota</taxon>
        <taxon>Polyangia</taxon>
        <taxon>Polyangiales</taxon>
        <taxon>Polyangiaceae</taxon>
        <taxon>Polyangium</taxon>
    </lineage>
</organism>
<comment type="caution">
    <text evidence="5">The sequence shown here is derived from an EMBL/GenBank/DDBJ whole genome shotgun (WGS) entry which is preliminary data.</text>
</comment>
<feature type="domain" description="Amine oxidase" evidence="4">
    <location>
        <begin position="17"/>
        <end position="424"/>
    </location>
</feature>
<protein>
    <recommendedName>
        <fullName evidence="3">Pyridine nucleotide-disulfide oxidoreductase domain-containing protein 2</fullName>
    </recommendedName>
</protein>
<dbReference type="Pfam" id="PF01593">
    <property type="entry name" value="Amino_oxidase"/>
    <property type="match status" value="1"/>
</dbReference>
<dbReference type="PANTHER" id="PTHR10668">
    <property type="entry name" value="PHYTOENE DEHYDROGENASE"/>
    <property type="match status" value="1"/>
</dbReference>
<dbReference type="InterPro" id="IPR002937">
    <property type="entry name" value="Amino_oxidase"/>
</dbReference>